<feature type="compositionally biased region" description="Basic and acidic residues" evidence="1">
    <location>
        <begin position="1"/>
        <end position="14"/>
    </location>
</feature>
<proteinExistence type="predicted"/>
<evidence type="ECO:0000313" key="2">
    <source>
        <dbReference type="EMBL" id="CAH0374352.1"/>
    </source>
</evidence>
<feature type="compositionally biased region" description="Low complexity" evidence="1">
    <location>
        <begin position="396"/>
        <end position="409"/>
    </location>
</feature>
<feature type="compositionally biased region" description="Basic and acidic residues" evidence="1">
    <location>
        <begin position="153"/>
        <end position="164"/>
    </location>
</feature>
<dbReference type="AlphaFoldDB" id="A0A8J2SV37"/>
<comment type="caution">
    <text evidence="2">The sequence shown here is derived from an EMBL/GenBank/DDBJ whole genome shotgun (WGS) entry which is preliminary data.</text>
</comment>
<feature type="compositionally biased region" description="Polar residues" evidence="1">
    <location>
        <begin position="169"/>
        <end position="178"/>
    </location>
</feature>
<feature type="region of interest" description="Disordered" evidence="1">
    <location>
        <begin position="141"/>
        <end position="203"/>
    </location>
</feature>
<dbReference type="EMBL" id="CAKKNE010000004">
    <property type="protein sequence ID" value="CAH0374352.1"/>
    <property type="molecule type" value="Genomic_DNA"/>
</dbReference>
<feature type="region of interest" description="Disordered" evidence="1">
    <location>
        <begin position="215"/>
        <end position="241"/>
    </location>
</feature>
<gene>
    <name evidence="2" type="ORF">PECAL_4P16260</name>
</gene>
<dbReference type="Proteomes" id="UP000789595">
    <property type="component" value="Unassembled WGS sequence"/>
</dbReference>
<accession>A0A8J2SV37</accession>
<protein>
    <submittedName>
        <fullName evidence="2">Uncharacterized protein</fullName>
    </submittedName>
</protein>
<feature type="compositionally biased region" description="Low complexity" evidence="1">
    <location>
        <begin position="215"/>
        <end position="226"/>
    </location>
</feature>
<evidence type="ECO:0000313" key="3">
    <source>
        <dbReference type="Proteomes" id="UP000789595"/>
    </source>
</evidence>
<feature type="region of interest" description="Disordered" evidence="1">
    <location>
        <begin position="260"/>
        <end position="414"/>
    </location>
</feature>
<reference evidence="2" key="1">
    <citation type="submission" date="2021-11" db="EMBL/GenBank/DDBJ databases">
        <authorList>
            <consortium name="Genoscope - CEA"/>
            <person name="William W."/>
        </authorList>
    </citation>
    <scope>NUCLEOTIDE SEQUENCE</scope>
</reference>
<evidence type="ECO:0000256" key="1">
    <source>
        <dbReference type="SAM" id="MobiDB-lite"/>
    </source>
</evidence>
<feature type="compositionally biased region" description="Polar residues" evidence="1">
    <location>
        <begin position="379"/>
        <end position="388"/>
    </location>
</feature>
<feature type="compositionally biased region" description="Basic and acidic residues" evidence="1">
    <location>
        <begin position="33"/>
        <end position="43"/>
    </location>
</feature>
<keyword evidence="3" id="KW-1185">Reference proteome</keyword>
<feature type="region of interest" description="Disordered" evidence="1">
    <location>
        <begin position="1"/>
        <end position="89"/>
    </location>
</feature>
<sequence length="481" mass="51778">MYEGRLRGRPKPSDDVELPLRGSGLTNRKRERASRYSDDKPEASPEGAARTLRKARPADRRWLRKALRQADAEGAGPDSGRVVRAEPGWSRSRNARIAALCERLGLRSIVATSGDGLAGVGGIPYHAPPDVARRLRAGLEGTAALDDDDEDTDGKSSEDERLERPSIVARTSSTSSTDGLPIRNMIAESPPPPPPPSLRAGPLARCDSLVDRMGGLLRSSSSNLGSETPHSPPHRALSMDSAAPEARTVFFATPGRGELQRARSCDNTGRPPAGPCKLSFDSAQTRRPPRDSDASTVRASGRFSVGFNDRDSLASARRRRDSSRRGSSDLAAALNGRGSSMMPSDRPSFAPSDRPPRLARSQRMRYRSSPLSDEEKTSRPTWVPQSLMPTPAPRLGRFTSSSTGSRRGTPLSAMGTPQHPALLPKGHALLQRSVSVCAWGSHPEFGDFGVSEPASDARLARLRALLAAEQRRAEEAKFASP</sequence>
<organism evidence="2 3">
    <name type="scientific">Pelagomonas calceolata</name>
    <dbReference type="NCBI Taxonomy" id="35677"/>
    <lineage>
        <taxon>Eukaryota</taxon>
        <taxon>Sar</taxon>
        <taxon>Stramenopiles</taxon>
        <taxon>Ochrophyta</taxon>
        <taxon>Pelagophyceae</taxon>
        <taxon>Pelagomonadales</taxon>
        <taxon>Pelagomonadaceae</taxon>
        <taxon>Pelagomonas</taxon>
    </lineage>
</organism>
<name>A0A8J2SV37_9STRA</name>